<evidence type="ECO:0000313" key="4">
    <source>
        <dbReference type="EMBL" id="QFG67921.1"/>
    </source>
</evidence>
<protein>
    <submittedName>
        <fullName evidence="4">Single-stranded DNA-binding protein</fullName>
    </submittedName>
</protein>
<feature type="compositionally biased region" description="Low complexity" evidence="3">
    <location>
        <begin position="183"/>
        <end position="195"/>
    </location>
</feature>
<feature type="region of interest" description="Disordered" evidence="3">
    <location>
        <begin position="119"/>
        <end position="138"/>
    </location>
</feature>
<dbReference type="AlphaFoldDB" id="A0A5J6V422"/>
<reference evidence="4 5" key="1">
    <citation type="submission" date="2019-09" db="EMBL/GenBank/DDBJ databases">
        <title>Serinicoccus pratensis sp. nov., isolated from meadow soil.</title>
        <authorList>
            <person name="Zhang W."/>
        </authorList>
    </citation>
    <scope>NUCLEOTIDE SEQUENCE [LARGE SCALE GENOMIC DNA]</scope>
    <source>
        <strain evidence="4 5">W204</strain>
    </source>
</reference>
<proteinExistence type="predicted"/>
<accession>A0A5J6V422</accession>
<keyword evidence="5" id="KW-1185">Reference proteome</keyword>
<dbReference type="Pfam" id="PF00436">
    <property type="entry name" value="SSB"/>
    <property type="match status" value="1"/>
</dbReference>
<dbReference type="Gene3D" id="2.40.50.140">
    <property type="entry name" value="Nucleic acid-binding proteins"/>
    <property type="match status" value="1"/>
</dbReference>
<dbReference type="EMBL" id="CP044427">
    <property type="protein sequence ID" value="QFG67921.1"/>
    <property type="molecule type" value="Genomic_DNA"/>
</dbReference>
<dbReference type="CDD" id="cd04496">
    <property type="entry name" value="SSB_OBF"/>
    <property type="match status" value="1"/>
</dbReference>
<sequence length="445" mass="47344">MTAGPAASGPGWGWTGHRAPRSWCWQPPASRWARSGCSCSRSRSRDPRAHPLPAGVGRMAVVAAVGLGARPQGAGAARPVWPVQSHPRGRTRRVPHPGLRALDPADLLGLVTALRGHRWRRGPGRPARPRPAVGGGRLTGRVAQTAGAGALLRSSAVGGERRGLRLPALGGSRRFPGAPPASPRALRPAPRRAGLPPSPELVHIPWGHAGLSTDPCGPLVRGPGPQPRWSEDPSPDGPDKEGSIMAQTMLTISGRVAQEPRIRHGKTTGAPFCVVSVAVNNDRFDKEQEKWVNIDTTFYELICFGGLGANVVASLKVGDPVVALGRFKVSVWEGETQRSQTPTLTCEHLGPDLRFGTASLVRGQAGYGQDRVDQEVDFREIAAEREAAVTNRPTPPQVGEHEVDGREVDDRGVDDRADAHHDGPAADEDGVVSEEDAENFYARSA</sequence>
<dbReference type="InterPro" id="IPR012340">
    <property type="entry name" value="NA-bd_OB-fold"/>
</dbReference>
<dbReference type="Proteomes" id="UP000326546">
    <property type="component" value="Chromosome"/>
</dbReference>
<organism evidence="4 5">
    <name type="scientific">Ornithinimicrobium pratense</name>
    <dbReference type="NCBI Taxonomy" id="2593973"/>
    <lineage>
        <taxon>Bacteria</taxon>
        <taxon>Bacillati</taxon>
        <taxon>Actinomycetota</taxon>
        <taxon>Actinomycetes</taxon>
        <taxon>Micrococcales</taxon>
        <taxon>Ornithinimicrobiaceae</taxon>
        <taxon>Ornithinimicrobium</taxon>
    </lineage>
</organism>
<dbReference type="PROSITE" id="PS50935">
    <property type="entry name" value="SSB"/>
    <property type="match status" value="1"/>
</dbReference>
<feature type="region of interest" description="Disordered" evidence="3">
    <location>
        <begin position="1"/>
        <end position="20"/>
    </location>
</feature>
<dbReference type="SUPFAM" id="SSF50249">
    <property type="entry name" value="Nucleic acid-binding proteins"/>
    <property type="match status" value="1"/>
</dbReference>
<evidence type="ECO:0000256" key="1">
    <source>
        <dbReference type="ARBA" id="ARBA00023125"/>
    </source>
</evidence>
<feature type="region of interest" description="Disordered" evidence="3">
    <location>
        <begin position="385"/>
        <end position="445"/>
    </location>
</feature>
<dbReference type="GO" id="GO:0003697">
    <property type="term" value="F:single-stranded DNA binding"/>
    <property type="evidence" value="ECO:0007669"/>
    <property type="project" value="InterPro"/>
</dbReference>
<feature type="compositionally biased region" description="Basic and acidic residues" evidence="3">
    <location>
        <begin position="399"/>
        <end position="424"/>
    </location>
</feature>
<evidence type="ECO:0000256" key="3">
    <source>
        <dbReference type="SAM" id="MobiDB-lite"/>
    </source>
</evidence>
<evidence type="ECO:0000313" key="5">
    <source>
        <dbReference type="Proteomes" id="UP000326546"/>
    </source>
</evidence>
<dbReference type="InterPro" id="IPR000424">
    <property type="entry name" value="Primosome_PriB/ssb"/>
</dbReference>
<dbReference type="OrthoDB" id="4427276at2"/>
<feature type="region of interest" description="Disordered" evidence="3">
    <location>
        <begin position="213"/>
        <end position="242"/>
    </location>
</feature>
<feature type="region of interest" description="Disordered" evidence="3">
    <location>
        <begin position="72"/>
        <end position="100"/>
    </location>
</feature>
<feature type="compositionally biased region" description="Acidic residues" evidence="3">
    <location>
        <begin position="425"/>
        <end position="438"/>
    </location>
</feature>
<name>A0A5J6V422_9MICO</name>
<gene>
    <name evidence="4" type="ORF">FY030_03585</name>
</gene>
<dbReference type="KEGG" id="serw:FY030_03585"/>
<keyword evidence="1 2" id="KW-0238">DNA-binding</keyword>
<feature type="region of interest" description="Disordered" evidence="3">
    <location>
        <begin position="167"/>
        <end position="196"/>
    </location>
</feature>
<evidence type="ECO:0000256" key="2">
    <source>
        <dbReference type="PROSITE-ProRule" id="PRU00252"/>
    </source>
</evidence>